<dbReference type="Proteomes" id="UP001292094">
    <property type="component" value="Unassembled WGS sequence"/>
</dbReference>
<evidence type="ECO:0000313" key="2">
    <source>
        <dbReference type="Proteomes" id="UP001292094"/>
    </source>
</evidence>
<dbReference type="AlphaFoldDB" id="A0AAE1PQS6"/>
<protein>
    <submittedName>
        <fullName evidence="1">Uncharacterized protein</fullName>
    </submittedName>
</protein>
<reference evidence="1" key="1">
    <citation type="submission" date="2023-11" db="EMBL/GenBank/DDBJ databases">
        <title>Genome assemblies of two species of porcelain crab, Petrolisthes cinctipes and Petrolisthes manimaculis (Anomura: Porcellanidae).</title>
        <authorList>
            <person name="Angst P."/>
        </authorList>
    </citation>
    <scope>NUCLEOTIDE SEQUENCE</scope>
    <source>
        <strain evidence="1">PB745_02</strain>
        <tissue evidence="1">Gill</tissue>
    </source>
</reference>
<proteinExistence type="predicted"/>
<organism evidence="1 2">
    <name type="scientific">Petrolisthes manimaculis</name>
    <dbReference type="NCBI Taxonomy" id="1843537"/>
    <lineage>
        <taxon>Eukaryota</taxon>
        <taxon>Metazoa</taxon>
        <taxon>Ecdysozoa</taxon>
        <taxon>Arthropoda</taxon>
        <taxon>Crustacea</taxon>
        <taxon>Multicrustacea</taxon>
        <taxon>Malacostraca</taxon>
        <taxon>Eumalacostraca</taxon>
        <taxon>Eucarida</taxon>
        <taxon>Decapoda</taxon>
        <taxon>Pleocyemata</taxon>
        <taxon>Anomura</taxon>
        <taxon>Galatheoidea</taxon>
        <taxon>Porcellanidae</taxon>
        <taxon>Petrolisthes</taxon>
    </lineage>
</organism>
<sequence length="85" mass="9570">MTRVIQKAEYDTIFLPHFQTMALSSSHTTRVWHCLPPTPPEYGTVFLTHHQTMALSSSLHHQSMALSSLPHHQSMALSSSLTTRV</sequence>
<gene>
    <name evidence="1" type="ORF">Pmani_016844</name>
</gene>
<keyword evidence="2" id="KW-1185">Reference proteome</keyword>
<dbReference type="EMBL" id="JAWZYT010001492">
    <property type="protein sequence ID" value="KAK4311684.1"/>
    <property type="molecule type" value="Genomic_DNA"/>
</dbReference>
<accession>A0AAE1PQS6</accession>
<evidence type="ECO:0000313" key="1">
    <source>
        <dbReference type="EMBL" id="KAK4311684.1"/>
    </source>
</evidence>
<name>A0AAE1PQS6_9EUCA</name>
<comment type="caution">
    <text evidence="1">The sequence shown here is derived from an EMBL/GenBank/DDBJ whole genome shotgun (WGS) entry which is preliminary data.</text>
</comment>